<dbReference type="InterPro" id="IPR050194">
    <property type="entry name" value="Glycosyltransferase_grp1"/>
</dbReference>
<dbReference type="SUPFAM" id="SSF53756">
    <property type="entry name" value="UDP-Glycosyltransferase/glycogen phosphorylase"/>
    <property type="match status" value="1"/>
</dbReference>
<dbReference type="EC" id="2.4.-.-" evidence="1"/>
<protein>
    <submittedName>
        <fullName evidence="1">Glycosyltransferase</fullName>
        <ecNumber evidence="1">2.4.-.-</ecNumber>
    </submittedName>
</protein>
<dbReference type="PANTHER" id="PTHR45947">
    <property type="entry name" value="SULFOQUINOVOSYL TRANSFERASE SQD2"/>
    <property type="match status" value="1"/>
</dbReference>
<keyword evidence="1" id="KW-0808">Transferase</keyword>
<reference evidence="1 2" key="1">
    <citation type="submission" date="2023-12" db="EMBL/GenBank/DDBJ databases">
        <title>Blastococcus brunescens sp. nov., an actonobacterium isolated from sandstone collected in sahara desert.</title>
        <authorList>
            <person name="Gtari M."/>
            <person name="Ghodhbane F."/>
        </authorList>
    </citation>
    <scope>NUCLEOTIDE SEQUENCE [LARGE SCALE GENOMIC DNA]</scope>
    <source>
        <strain evidence="1 2">BMG 8361</strain>
    </source>
</reference>
<dbReference type="RefSeq" id="WP_324278234.1">
    <property type="nucleotide sequence ID" value="NZ_CP141261.1"/>
</dbReference>
<proteinExistence type="predicted"/>
<dbReference type="PANTHER" id="PTHR45947:SF14">
    <property type="entry name" value="SLL1723 PROTEIN"/>
    <property type="match status" value="1"/>
</dbReference>
<accession>A0ABZ1BA38</accession>
<sequence length="178" mass="18020">MRARGREVSMQLVGTGPLASALAAQVVRLGLQDAVTMTGALTQDEVRTVVASAAVFAAPCVVGADGNRDGLPTVLLEAMALGTPCVATPVTGIPEVLRDGETGLLVPERDPVALAVALDRLLGDAGLRTRLATAARSRVEADFDARRQAAGVAAGFPTPADAPPVDAPGGRRHVVVAG</sequence>
<keyword evidence="2" id="KW-1185">Reference proteome</keyword>
<evidence type="ECO:0000313" key="1">
    <source>
        <dbReference type="EMBL" id="WRL66923.1"/>
    </source>
</evidence>
<organism evidence="1 2">
    <name type="scientific">Blastococcus brunescens</name>
    <dbReference type="NCBI Taxonomy" id="1564165"/>
    <lineage>
        <taxon>Bacteria</taxon>
        <taxon>Bacillati</taxon>
        <taxon>Actinomycetota</taxon>
        <taxon>Actinomycetes</taxon>
        <taxon>Geodermatophilales</taxon>
        <taxon>Geodermatophilaceae</taxon>
        <taxon>Blastococcus</taxon>
    </lineage>
</organism>
<name>A0ABZ1BA38_9ACTN</name>
<gene>
    <name evidence="1" type="ORF">U6N30_10265</name>
</gene>
<dbReference type="Proteomes" id="UP001324287">
    <property type="component" value="Chromosome"/>
</dbReference>
<dbReference type="Gene3D" id="3.40.50.2000">
    <property type="entry name" value="Glycogen Phosphorylase B"/>
    <property type="match status" value="1"/>
</dbReference>
<dbReference type="GO" id="GO:0016757">
    <property type="term" value="F:glycosyltransferase activity"/>
    <property type="evidence" value="ECO:0007669"/>
    <property type="project" value="UniProtKB-KW"/>
</dbReference>
<evidence type="ECO:0000313" key="2">
    <source>
        <dbReference type="Proteomes" id="UP001324287"/>
    </source>
</evidence>
<dbReference type="Pfam" id="PF13692">
    <property type="entry name" value="Glyco_trans_1_4"/>
    <property type="match status" value="1"/>
</dbReference>
<keyword evidence="1" id="KW-0328">Glycosyltransferase</keyword>
<dbReference type="EMBL" id="CP141261">
    <property type="protein sequence ID" value="WRL66923.1"/>
    <property type="molecule type" value="Genomic_DNA"/>
</dbReference>